<dbReference type="Proteomes" id="UP000515151">
    <property type="component" value="Unplaced"/>
</dbReference>
<evidence type="ECO:0000313" key="4">
    <source>
        <dbReference type="Proteomes" id="UP000515151"/>
    </source>
</evidence>
<dbReference type="OrthoDB" id="185373at2759"/>
<reference evidence="4" key="1">
    <citation type="journal article" date="2020" name="Plant Biotechnol. J.">
        <title>The pomegranate (Punica granatum L.) draft genome dissects genetic divergence between soft- and hard-seeded cultivars.</title>
        <authorList>
            <person name="Luo X."/>
            <person name="Li H."/>
            <person name="Wu Z."/>
            <person name="Yao W."/>
            <person name="Zhao P."/>
            <person name="Cao D."/>
            <person name="Yu H."/>
            <person name="Li K."/>
            <person name="Poudel K."/>
            <person name="Zhao D."/>
            <person name="Zhang F."/>
            <person name="Xia X."/>
            <person name="Chen L."/>
            <person name="Wang Q."/>
            <person name="Jing D."/>
            <person name="Cao S."/>
        </authorList>
    </citation>
    <scope>NUCLEOTIDE SEQUENCE [LARGE SCALE GENOMIC DNA]</scope>
    <source>
        <strain evidence="4">cv. Tunisia</strain>
    </source>
</reference>
<dbReference type="Pfam" id="PF01535">
    <property type="entry name" value="PPR"/>
    <property type="match status" value="3"/>
</dbReference>
<dbReference type="GO" id="GO:0010019">
    <property type="term" value="P:chloroplast-nucleus signaling pathway"/>
    <property type="evidence" value="ECO:0007669"/>
    <property type="project" value="TreeGrafter"/>
</dbReference>
<proteinExistence type="inferred from homology"/>
<feature type="repeat" description="PPR" evidence="3">
    <location>
        <begin position="249"/>
        <end position="283"/>
    </location>
</feature>
<name>A0A6P8BZT2_PUNGR</name>
<feature type="repeat" description="PPR" evidence="3">
    <location>
        <begin position="319"/>
        <end position="353"/>
    </location>
</feature>
<feature type="repeat" description="PPR" evidence="3">
    <location>
        <begin position="284"/>
        <end position="318"/>
    </location>
</feature>
<gene>
    <name evidence="5" type="primary">LOC116190283</name>
</gene>
<dbReference type="PANTHER" id="PTHR47936">
    <property type="entry name" value="PPR_LONG DOMAIN-CONTAINING PROTEIN"/>
    <property type="match status" value="1"/>
</dbReference>
<dbReference type="PANTHER" id="PTHR47936:SF1">
    <property type="entry name" value="PENTATRICOPEPTIDE REPEAT-CONTAINING PROTEIN GUN1, CHLOROPLASTIC"/>
    <property type="match status" value="1"/>
</dbReference>
<dbReference type="InterPro" id="IPR002885">
    <property type="entry name" value="PPR_rpt"/>
</dbReference>
<dbReference type="GeneID" id="116190283"/>
<sequence>MARAYWSISVLRHGHGAPLRPAALIRFLSTEPGVDAEKLNSNVSMSEIAKRVCHITRTRPRWEKTLASDFPSFDFSNPVFLQELFKNQSNLLISIRFFYWSLSHYGARLDPGSCELLFDSLVEAQACHAAKSFIAQTGFAPQAASLERYVICLFKGGLVDDAMDAFRRLKKKGLTLKSKTWNVAFSACVKAERTGLVWELYKELVASGSLVDMGEETVGHLIRAFCLDGEVSRGYKLLRLVLEDGLVPRPVAFNVLISSYCKRRKFDRVSELLHLMIEKNCTPSLPTYQAVINGLLMRWQQFEALRVFNELKDRGYAPDRIMYATMIHRLCEIGWVWDARKLLYEMISKGFLPEKDTICRMINAFFKVGNVEVARKLFAQLSDKGLGGRTSIYDTMICGLIFHKKIEEAWDLFQEMPQKGIARDYLTYYALIGYFLAEGEKKECRKLCRKLFDEAIAQCLLKEMGDVEGVKVLLEQMKKQRFTPLPLDDLLIWGLCGKGLAAEARDRLVSMRKREIKPRMETFARLLKCLTEGNSVNNSFAVLAFMFKAGCHKVVRRPLIHKLRQGESGLIET</sequence>
<dbReference type="PROSITE" id="PS51375">
    <property type="entry name" value="PPR"/>
    <property type="match status" value="4"/>
</dbReference>
<accession>A0A6P8BZT2</accession>
<keyword evidence="2" id="KW-0677">Repeat</keyword>
<dbReference type="GO" id="GO:0031930">
    <property type="term" value="P:mitochondria-nucleus signaling pathway"/>
    <property type="evidence" value="ECO:0007669"/>
    <property type="project" value="TreeGrafter"/>
</dbReference>
<protein>
    <submittedName>
        <fullName evidence="5">Pentatricopeptide repeat-containing protein At5g18950-like</fullName>
    </submittedName>
</protein>
<evidence type="ECO:0000313" key="5">
    <source>
        <dbReference type="RefSeq" id="XP_031375824.1"/>
    </source>
</evidence>
<dbReference type="SUPFAM" id="SSF48452">
    <property type="entry name" value="TPR-like"/>
    <property type="match status" value="1"/>
</dbReference>
<evidence type="ECO:0000256" key="3">
    <source>
        <dbReference type="PROSITE-ProRule" id="PRU00708"/>
    </source>
</evidence>
<dbReference type="NCBIfam" id="TIGR00756">
    <property type="entry name" value="PPR"/>
    <property type="match status" value="4"/>
</dbReference>
<dbReference type="AlphaFoldDB" id="A0A6P8BZT2"/>
<dbReference type="Pfam" id="PF12854">
    <property type="entry name" value="PPR_1"/>
    <property type="match status" value="1"/>
</dbReference>
<organism evidence="4 5">
    <name type="scientific">Punica granatum</name>
    <name type="common">Pomegranate</name>
    <dbReference type="NCBI Taxonomy" id="22663"/>
    <lineage>
        <taxon>Eukaryota</taxon>
        <taxon>Viridiplantae</taxon>
        <taxon>Streptophyta</taxon>
        <taxon>Embryophyta</taxon>
        <taxon>Tracheophyta</taxon>
        <taxon>Spermatophyta</taxon>
        <taxon>Magnoliopsida</taxon>
        <taxon>eudicotyledons</taxon>
        <taxon>Gunneridae</taxon>
        <taxon>Pentapetalae</taxon>
        <taxon>rosids</taxon>
        <taxon>malvids</taxon>
        <taxon>Myrtales</taxon>
        <taxon>Lythraceae</taxon>
        <taxon>Punica</taxon>
    </lineage>
</organism>
<dbReference type="InterPro" id="IPR011990">
    <property type="entry name" value="TPR-like_helical_dom_sf"/>
</dbReference>
<dbReference type="Pfam" id="PF13041">
    <property type="entry name" value="PPR_2"/>
    <property type="match status" value="2"/>
</dbReference>
<comment type="similarity">
    <text evidence="1">Belongs to the PPR family. P subfamily.</text>
</comment>
<feature type="repeat" description="PPR" evidence="3">
    <location>
        <begin position="389"/>
        <end position="423"/>
    </location>
</feature>
<keyword evidence="4" id="KW-1185">Reference proteome</keyword>
<dbReference type="RefSeq" id="XP_031375824.1">
    <property type="nucleotide sequence ID" value="XM_031519964.1"/>
</dbReference>
<evidence type="ECO:0000256" key="1">
    <source>
        <dbReference type="ARBA" id="ARBA00007626"/>
    </source>
</evidence>
<evidence type="ECO:0000256" key="2">
    <source>
        <dbReference type="ARBA" id="ARBA00022737"/>
    </source>
</evidence>
<reference evidence="5" key="2">
    <citation type="submission" date="2025-08" db="UniProtKB">
        <authorList>
            <consortium name="RefSeq"/>
        </authorList>
    </citation>
    <scope>IDENTIFICATION</scope>
    <source>
        <tissue evidence="5">Leaf</tissue>
    </source>
</reference>
<dbReference type="GO" id="GO:0009507">
    <property type="term" value="C:chloroplast"/>
    <property type="evidence" value="ECO:0007669"/>
    <property type="project" value="TreeGrafter"/>
</dbReference>
<dbReference type="Gene3D" id="1.25.40.10">
    <property type="entry name" value="Tetratricopeptide repeat domain"/>
    <property type="match status" value="4"/>
</dbReference>